<dbReference type="InterPro" id="IPR003675">
    <property type="entry name" value="Rce1/LyrA-like_dom"/>
</dbReference>
<name>A0A1A2YYS6_9MYCO</name>
<evidence type="ECO:0000313" key="4">
    <source>
        <dbReference type="Proteomes" id="UP000091846"/>
    </source>
</evidence>
<dbReference type="Proteomes" id="UP000091846">
    <property type="component" value="Unassembled WGS sequence"/>
</dbReference>
<accession>A0A1A2YYS6</accession>
<keyword evidence="1" id="KW-1133">Transmembrane helix</keyword>
<keyword evidence="1" id="KW-0812">Transmembrane</keyword>
<feature type="transmembrane region" description="Helical" evidence="1">
    <location>
        <begin position="61"/>
        <end position="83"/>
    </location>
</feature>
<organism evidence="3 4">
    <name type="scientific">Mycobacterium colombiense</name>
    <dbReference type="NCBI Taxonomy" id="339268"/>
    <lineage>
        <taxon>Bacteria</taxon>
        <taxon>Bacillati</taxon>
        <taxon>Actinomycetota</taxon>
        <taxon>Actinomycetes</taxon>
        <taxon>Mycobacteriales</taxon>
        <taxon>Mycobacteriaceae</taxon>
        <taxon>Mycobacterium</taxon>
        <taxon>Mycobacterium avium complex (MAC)</taxon>
    </lineage>
</organism>
<proteinExistence type="predicted"/>
<evidence type="ECO:0000313" key="3">
    <source>
        <dbReference type="EMBL" id="OBI42407.1"/>
    </source>
</evidence>
<keyword evidence="1" id="KW-0472">Membrane</keyword>
<reference evidence="3 4" key="1">
    <citation type="submission" date="2016-06" db="EMBL/GenBank/DDBJ databases">
        <authorList>
            <person name="Kjaerup R.B."/>
            <person name="Dalgaard T.S."/>
            <person name="Juul-Madsen H.R."/>
        </authorList>
    </citation>
    <scope>NUCLEOTIDE SEQUENCE [LARGE SCALE GENOMIC DNA]</scope>
    <source>
        <strain evidence="3 4">E1334</strain>
    </source>
</reference>
<feature type="transmembrane region" description="Helical" evidence="1">
    <location>
        <begin position="183"/>
        <end position="204"/>
    </location>
</feature>
<dbReference type="EMBL" id="LZKI01000073">
    <property type="protein sequence ID" value="OBI42407.1"/>
    <property type="molecule type" value="Genomic_DNA"/>
</dbReference>
<feature type="domain" description="CAAX prenyl protease 2/Lysostaphin resistance protein A-like" evidence="2">
    <location>
        <begin position="102"/>
        <end position="194"/>
    </location>
</feature>
<dbReference type="GO" id="GO:0004175">
    <property type="term" value="F:endopeptidase activity"/>
    <property type="evidence" value="ECO:0007669"/>
    <property type="project" value="UniProtKB-ARBA"/>
</dbReference>
<dbReference type="PIRSF" id="PIRSF026622">
    <property type="entry name" value="Proteas_026622"/>
    <property type="match status" value="1"/>
</dbReference>
<dbReference type="RefSeq" id="WP_065028443.1">
    <property type="nucleotide sequence ID" value="NZ_LZKI01000073.1"/>
</dbReference>
<dbReference type="GO" id="GO:0080120">
    <property type="term" value="P:CAAX-box protein maturation"/>
    <property type="evidence" value="ECO:0007669"/>
    <property type="project" value="UniProtKB-ARBA"/>
</dbReference>
<dbReference type="AlphaFoldDB" id="A0A1A2YYS6"/>
<sequence>MSDKHFRRAGALLLAAALVGWSFVSPRLPAWWRAVLQAGAGGLLVSITRAPLGLGPPRLRAGLRLGSLAALPTACAVAATTLLPPVRRSMAGREPPATAPDWLLLRIPVATVWSEESAFRGALAAAGSAAFGQRGGRLLQAGAFGLSHIADARATGEPVAGTVLVTGIAGWLFGWLADRSGSLAAPMLAHLAINEAGAIAVLAVQASKR</sequence>
<dbReference type="InterPro" id="IPR015837">
    <property type="entry name" value="UCP026622_CAAX_protease"/>
</dbReference>
<feature type="transmembrane region" description="Helical" evidence="1">
    <location>
        <begin position="159"/>
        <end position="177"/>
    </location>
</feature>
<protein>
    <submittedName>
        <fullName evidence="3">Abortive phage infection protein</fullName>
    </submittedName>
</protein>
<evidence type="ECO:0000256" key="1">
    <source>
        <dbReference type="SAM" id="Phobius"/>
    </source>
</evidence>
<comment type="caution">
    <text evidence="3">The sequence shown here is derived from an EMBL/GenBank/DDBJ whole genome shotgun (WGS) entry which is preliminary data.</text>
</comment>
<dbReference type="Pfam" id="PF02517">
    <property type="entry name" value="Rce1-like"/>
    <property type="match status" value="1"/>
</dbReference>
<gene>
    <name evidence="3" type="ORF">A5708_20865</name>
</gene>
<evidence type="ECO:0000259" key="2">
    <source>
        <dbReference type="Pfam" id="PF02517"/>
    </source>
</evidence>